<name>A0AAC9P8Q9_9PROT</name>
<dbReference type="AlphaFoldDB" id="A0AAC9P8Q9"/>
<evidence type="ECO:0000313" key="2">
    <source>
        <dbReference type="Proteomes" id="UP000182373"/>
    </source>
</evidence>
<reference evidence="2" key="1">
    <citation type="submission" date="2016-11" db="EMBL/GenBank/DDBJ databases">
        <title>Comparative genomic and phenotypic analysis of Granulibacter bethesdensis clinical isolates from patients with chronic granulomatous disease.</title>
        <authorList>
            <person name="Zarember K.A."/>
            <person name="Porcella S.F."/>
            <person name="Chu J."/>
            <person name="Ding L."/>
            <person name="Dahlstrom E."/>
            <person name="Barbian K."/>
            <person name="Martens C."/>
            <person name="Sykora L."/>
            <person name="Kramer S."/>
            <person name="Pettinato A.M."/>
            <person name="Hong H."/>
            <person name="Wald G."/>
            <person name="Berg L.J."/>
            <person name="Rogge L.S."/>
            <person name="Greenberg D.E."/>
            <person name="Falcone E.L."/>
            <person name="Neves J.F."/>
            <person name="Simoes M.J."/>
            <person name="Casal M."/>
            <person name="Rodriguez-Lopez F.C."/>
            <person name="Zelazny A."/>
            <person name="Gallin J.I."/>
            <person name="Holland S.M."/>
        </authorList>
    </citation>
    <scope>NUCLEOTIDE SEQUENCE [LARGE SCALE GENOMIC DNA]</scope>
    <source>
        <strain evidence="2">NIH9.1</strain>
    </source>
</reference>
<dbReference type="EMBL" id="CP018191">
    <property type="protein sequence ID" value="APH54274.1"/>
    <property type="molecule type" value="Genomic_DNA"/>
</dbReference>
<sequence length="61" mass="6859">MAIEWHSLAGTSSVCPVAAGEGMTLPLFRHCLGRSDRQSMSLFTEGIQYQKIMNALRFIYH</sequence>
<protein>
    <submittedName>
        <fullName evidence="1">Uncharacterized protein</fullName>
    </submittedName>
</protein>
<proteinExistence type="predicted"/>
<evidence type="ECO:0000313" key="1">
    <source>
        <dbReference type="EMBL" id="APH54274.1"/>
    </source>
</evidence>
<dbReference type="Proteomes" id="UP000182373">
    <property type="component" value="Chromosome"/>
</dbReference>
<accession>A0AAC9P8Q9</accession>
<organism evidence="1 2">
    <name type="scientific">Granulibacter bethesdensis</name>
    <dbReference type="NCBI Taxonomy" id="364410"/>
    <lineage>
        <taxon>Bacteria</taxon>
        <taxon>Pseudomonadati</taxon>
        <taxon>Pseudomonadota</taxon>
        <taxon>Alphaproteobacteria</taxon>
        <taxon>Acetobacterales</taxon>
        <taxon>Acetobacteraceae</taxon>
        <taxon>Granulibacter</taxon>
    </lineage>
</organism>
<gene>
    <name evidence="1" type="ORF">GbCGDNIH9_8046</name>
</gene>